<dbReference type="Gene3D" id="3.40.50.2300">
    <property type="match status" value="1"/>
</dbReference>
<name>X1P7Q8_9ZZZZ</name>
<evidence type="ECO:0008006" key="6">
    <source>
        <dbReference type="Google" id="ProtNLM"/>
    </source>
</evidence>
<comment type="caution">
    <text evidence="5">The sequence shown here is derived from an EMBL/GenBank/DDBJ whole genome shotgun (WGS) entry which is preliminary data.</text>
</comment>
<feature type="non-terminal residue" evidence="5">
    <location>
        <position position="1"/>
    </location>
</feature>
<dbReference type="PRINTS" id="PR00344">
    <property type="entry name" value="BCTRLSENSOR"/>
</dbReference>
<dbReference type="GO" id="GO:0016772">
    <property type="term" value="F:transferase activity, transferring phosphorus-containing groups"/>
    <property type="evidence" value="ECO:0007669"/>
    <property type="project" value="InterPro"/>
</dbReference>
<dbReference type="SMART" id="SM00387">
    <property type="entry name" value="HATPase_c"/>
    <property type="match status" value="1"/>
</dbReference>
<keyword evidence="1" id="KW-0597">Phosphoprotein</keyword>
<keyword evidence="2" id="KW-0902">Two-component regulatory system</keyword>
<feature type="non-terminal residue" evidence="5">
    <location>
        <position position="230"/>
    </location>
</feature>
<dbReference type="PROSITE" id="PS50110">
    <property type="entry name" value="RESPONSE_REGULATORY"/>
    <property type="match status" value="1"/>
</dbReference>
<dbReference type="EMBL" id="BARV01036285">
    <property type="protein sequence ID" value="GAI52362.1"/>
    <property type="molecule type" value="Genomic_DNA"/>
</dbReference>
<dbReference type="InterPro" id="IPR005467">
    <property type="entry name" value="His_kinase_dom"/>
</dbReference>
<organism evidence="5">
    <name type="scientific">marine sediment metagenome</name>
    <dbReference type="NCBI Taxonomy" id="412755"/>
    <lineage>
        <taxon>unclassified sequences</taxon>
        <taxon>metagenomes</taxon>
        <taxon>ecological metagenomes</taxon>
    </lineage>
</organism>
<dbReference type="InterPro" id="IPR004358">
    <property type="entry name" value="Sig_transdc_His_kin-like_C"/>
</dbReference>
<dbReference type="PANTHER" id="PTHR45339:SF1">
    <property type="entry name" value="HYBRID SIGNAL TRANSDUCTION HISTIDINE KINASE J"/>
    <property type="match status" value="1"/>
</dbReference>
<dbReference type="AlphaFoldDB" id="X1P7Q8"/>
<dbReference type="Pfam" id="PF02518">
    <property type="entry name" value="HATPase_c"/>
    <property type="match status" value="1"/>
</dbReference>
<dbReference type="GO" id="GO:0000160">
    <property type="term" value="P:phosphorelay signal transduction system"/>
    <property type="evidence" value="ECO:0007669"/>
    <property type="project" value="UniProtKB-KW"/>
</dbReference>
<feature type="domain" description="Response regulatory" evidence="4">
    <location>
        <begin position="132"/>
        <end position="230"/>
    </location>
</feature>
<dbReference type="InterPro" id="IPR036890">
    <property type="entry name" value="HATPase_C_sf"/>
</dbReference>
<protein>
    <recommendedName>
        <fullName evidence="6">Response regulatory domain-containing protein</fullName>
    </recommendedName>
</protein>
<dbReference type="Pfam" id="PF00072">
    <property type="entry name" value="Response_reg"/>
    <property type="match status" value="1"/>
</dbReference>
<dbReference type="CDD" id="cd17546">
    <property type="entry name" value="REC_hyHK_CKI1_RcsC-like"/>
    <property type="match status" value="1"/>
</dbReference>
<gene>
    <name evidence="5" type="ORF">S06H3_56416</name>
</gene>
<dbReference type="SMART" id="SM00448">
    <property type="entry name" value="REC"/>
    <property type="match status" value="1"/>
</dbReference>
<evidence type="ECO:0000313" key="5">
    <source>
        <dbReference type="EMBL" id="GAI52362.1"/>
    </source>
</evidence>
<dbReference type="PROSITE" id="PS50109">
    <property type="entry name" value="HIS_KIN"/>
    <property type="match status" value="1"/>
</dbReference>
<dbReference type="Gene3D" id="3.30.565.10">
    <property type="entry name" value="Histidine kinase-like ATPase, C-terminal domain"/>
    <property type="match status" value="1"/>
</dbReference>
<feature type="domain" description="Histidine kinase" evidence="3">
    <location>
        <begin position="1"/>
        <end position="113"/>
    </location>
</feature>
<proteinExistence type="predicted"/>
<dbReference type="FunFam" id="3.30.565.10:FF:000010">
    <property type="entry name" value="Sensor histidine kinase RcsC"/>
    <property type="match status" value="1"/>
</dbReference>
<dbReference type="PANTHER" id="PTHR45339">
    <property type="entry name" value="HYBRID SIGNAL TRANSDUCTION HISTIDINE KINASE J"/>
    <property type="match status" value="1"/>
</dbReference>
<dbReference type="SUPFAM" id="SSF52172">
    <property type="entry name" value="CheY-like"/>
    <property type="match status" value="1"/>
</dbReference>
<sequence length="230" mass="25491">RLNQILVNLGNNAVKFTEHGEIVLTTKIIETSDDKVTLQFSMRDTGIGMTAEQQANLFQAFSQADTSTTRKYGGTGLGLTISKRLVNMMDGEIRVESEPGQGTTFSFTANFGLGKETVKKRFVPSPDLRGLKVLVVDDNVTSRQILHDILESISFDVFLAASGKEALEEIARADRDKPFELVIMDWKMPGMDGIEASERIKTNMALRKIPAIVMVTAYGREEIMQQADKI</sequence>
<evidence type="ECO:0000256" key="1">
    <source>
        <dbReference type="ARBA" id="ARBA00022553"/>
    </source>
</evidence>
<dbReference type="CDD" id="cd16922">
    <property type="entry name" value="HATPase_EvgS-ArcB-TorS-like"/>
    <property type="match status" value="1"/>
</dbReference>
<evidence type="ECO:0000259" key="3">
    <source>
        <dbReference type="PROSITE" id="PS50109"/>
    </source>
</evidence>
<evidence type="ECO:0000259" key="4">
    <source>
        <dbReference type="PROSITE" id="PS50110"/>
    </source>
</evidence>
<dbReference type="InterPro" id="IPR011006">
    <property type="entry name" value="CheY-like_superfamily"/>
</dbReference>
<dbReference type="InterPro" id="IPR001789">
    <property type="entry name" value="Sig_transdc_resp-reg_receiver"/>
</dbReference>
<accession>X1P7Q8</accession>
<reference evidence="5" key="1">
    <citation type="journal article" date="2014" name="Front. Microbiol.">
        <title>High frequency of phylogenetically diverse reductive dehalogenase-homologous genes in deep subseafloor sedimentary metagenomes.</title>
        <authorList>
            <person name="Kawai M."/>
            <person name="Futagami T."/>
            <person name="Toyoda A."/>
            <person name="Takaki Y."/>
            <person name="Nishi S."/>
            <person name="Hori S."/>
            <person name="Arai W."/>
            <person name="Tsubouchi T."/>
            <person name="Morono Y."/>
            <person name="Uchiyama I."/>
            <person name="Ito T."/>
            <person name="Fujiyama A."/>
            <person name="Inagaki F."/>
            <person name="Takami H."/>
        </authorList>
    </citation>
    <scope>NUCLEOTIDE SEQUENCE</scope>
    <source>
        <strain evidence="5">Expedition CK06-06</strain>
    </source>
</reference>
<dbReference type="InterPro" id="IPR003594">
    <property type="entry name" value="HATPase_dom"/>
</dbReference>
<evidence type="ECO:0000256" key="2">
    <source>
        <dbReference type="ARBA" id="ARBA00023012"/>
    </source>
</evidence>
<dbReference type="SUPFAM" id="SSF55874">
    <property type="entry name" value="ATPase domain of HSP90 chaperone/DNA topoisomerase II/histidine kinase"/>
    <property type="match status" value="1"/>
</dbReference>